<dbReference type="InterPro" id="IPR051055">
    <property type="entry name" value="PIF1_helicase"/>
</dbReference>
<name>A0ABN9Q1K2_9DINO</name>
<feature type="non-terminal residue" evidence="4">
    <location>
        <position position="1813"/>
    </location>
</feature>
<feature type="compositionally biased region" description="Basic and acidic residues" evidence="2">
    <location>
        <begin position="772"/>
        <end position="789"/>
    </location>
</feature>
<comment type="similarity">
    <text evidence="1">Belongs to the helicase family.</text>
</comment>
<feature type="region of interest" description="Disordered" evidence="2">
    <location>
        <begin position="772"/>
        <end position="793"/>
    </location>
</feature>
<dbReference type="PANTHER" id="PTHR47642">
    <property type="entry name" value="ATP-DEPENDENT DNA HELICASE"/>
    <property type="match status" value="1"/>
</dbReference>
<sequence>MLREKLITADAFKEFVSYSRCASCPSATEFEAERGDVEAAWPAFANDMALSRLPAFFWKSRAADAGAAEWADEYDKRLQHCLSRMNHHVHPRCERAGERRPLRSCMPKGKSGCKADFPLENQMCAEALLVCRCIAVARCMPMTGPRSALGTVLPARNHEWLNAGPRALIAFSGSNADVKFPHRLPILPESHEVLLYDSKRQTCYRGGDLATQANDLQAAMALAAGYFGGYSAKMQDIGEKEMKRLSATLERKVASDGALGGNRTAAEEFQHYSRRLVRDLECKGIVRTSLESCLLSLYADHPDALMAECIRTFPSVRFPAVDLLKREEVETGKSRGCSVVSAMRSGRGNLNFTYADAPFALMYGYRGAAHNVDVLSPYEMLLHWSIEKIHPPLGRQEIYRSALTDVGRRYEKECREGRIHCSMKGGEHFVALEAPDRILLPDAPQLRGLRHAWCWEKRRRLHLPTWTFGPTPGTSLAQEENARRLSVYMRPWCLEARGARWWNPLLANLGKCRAVEGESVPAWLDMLSAEESGEASERDNAGGHVPSATKKRRRLTRKATCPDVADAEFYYSYRASWEKYVDGYVVSKTSQRYIVNFLAAACTVAREDHVDSSDASSVDAWKNEDSRAGSMEVVRQALDGMARMDGAEESAGYGRYADIISMGRALWQTPPLGKEAVQGISEEQFDSRGYPSSEDLRKAFVKQKSMTDVRPAPYVGMTMPFASLSVVDYGRRMDEWLGNLKKEQMAPEQEDIDIIEQVMRRIRVEFELDREGSDLPKGHSHRAAREEPIRGFVHGGPGTGKSRLIHWITRMFREALHWEHGVQFMCVAFQNRVAHAMGGVTIHSGGDVSVGGGDRSLSHTDVDVLFTRNQAVRWLLIDEIGMVSDGLLGALEKHLTDAAQVNRHRHRADKTSRPFGGYNVMAFGDFYQIPPIPASSAVFLPPKEAVPPKQGKTSQEKAALNLFWSSDPRVGLTHFWELAVQKRVKEDPWYSTVLQEAREGRMSDESYNFLLGMPTEHAGCWPFQGGGACCETACKTLHVTWAEMKLQGATWRSMMDMECADCRRERERRNRLLQPKDGRVVEEPFVSAPYMHKNNDPKYHAMLLRAAEYAKAHRLHTLWFSSQDKPDNPAQVAKTPGKLRKSLEKLLMLHDQKTAGIPGINLLYVGMKGRVTEKICKTRNIVILKHMPCTLVGWELHPADRVAQPGSGRFLNYLPRCMYLRVDGAAWTVDEKLGPGSGAKVRRTGFAWIPDFASTAFMMQGATLSAGLADCGDALDVVGPSEAMTAYVILSRLTSASGLLLLRAFAPELFRQGEAAGPRCMLAFLRSRFGAGAAASAGRLAGAVTYGIAEATEDYDRAVVLQEVGRERRKQQGSSWACWCCRLSFPVAGFGADRRRRGEVGEKCLAAGHWRECKACADALCIERAQGTAAQFQRRQCSTCGLMQLDVLFEDTRDECNACVLAASFEVHMCDKCGDYVSGVDAFRIPGERSTYCCWRCSGDLCRFACTVCGAEKPVISFRGAPRQVRKQTIRRCGDCEVCIVCKERIQDYRKFVCNGKVCVACAPVKCHVCERTLAKTRFPRGGRTEQRGAERHVSRCLDCHECAACKQVLEKQSFSKAEKVCRRCSATLLCEVCGKELSRSSFPRDGRTQQRGAGQHVSRCLDCHECGKCKQFLDKQSFSNAEKVCRRCSATLLCEVCGKELSRSSFPRDGRTVQRGAERHVSRCLDCHECGECKQVLDKKSFSKAEKICRRCGRTPTLCAACDTRKVAADFDDRMFTNATNGGRQAVCKSCYEDGCSVRDCSRYPCQNCGPR</sequence>
<keyword evidence="1" id="KW-0233">DNA recombination</keyword>
<dbReference type="EMBL" id="CAUYUJ010002113">
    <property type="protein sequence ID" value="CAK0799233.1"/>
    <property type="molecule type" value="Genomic_DNA"/>
</dbReference>
<comment type="cofactor">
    <cofactor evidence="1">
        <name>Mg(2+)</name>
        <dbReference type="ChEBI" id="CHEBI:18420"/>
    </cofactor>
</comment>
<organism evidence="4 5">
    <name type="scientific">Prorocentrum cordatum</name>
    <dbReference type="NCBI Taxonomy" id="2364126"/>
    <lineage>
        <taxon>Eukaryota</taxon>
        <taxon>Sar</taxon>
        <taxon>Alveolata</taxon>
        <taxon>Dinophyceae</taxon>
        <taxon>Prorocentrales</taxon>
        <taxon>Prorocentraceae</taxon>
        <taxon>Prorocentrum</taxon>
    </lineage>
</organism>
<feature type="region of interest" description="Disordered" evidence="2">
    <location>
        <begin position="533"/>
        <end position="554"/>
    </location>
</feature>
<gene>
    <name evidence="4" type="ORF">PCOR1329_LOCUS7751</name>
</gene>
<evidence type="ECO:0000256" key="1">
    <source>
        <dbReference type="RuleBase" id="RU363044"/>
    </source>
</evidence>
<accession>A0ABN9Q1K2</accession>
<evidence type="ECO:0000313" key="4">
    <source>
        <dbReference type="EMBL" id="CAK0799233.1"/>
    </source>
</evidence>
<reference evidence="4" key="1">
    <citation type="submission" date="2023-10" db="EMBL/GenBank/DDBJ databases">
        <authorList>
            <person name="Chen Y."/>
            <person name="Shah S."/>
            <person name="Dougan E. K."/>
            <person name="Thang M."/>
            <person name="Chan C."/>
        </authorList>
    </citation>
    <scope>NUCLEOTIDE SEQUENCE [LARGE SCALE GENOMIC DNA]</scope>
</reference>
<dbReference type="EC" id="5.6.2.3" evidence="1"/>
<keyword evidence="1" id="KW-0347">Helicase</keyword>
<dbReference type="InterPro" id="IPR027417">
    <property type="entry name" value="P-loop_NTPase"/>
</dbReference>
<dbReference type="PANTHER" id="PTHR47642:SF5">
    <property type="entry name" value="ATP-DEPENDENT DNA HELICASE"/>
    <property type="match status" value="1"/>
</dbReference>
<dbReference type="InterPro" id="IPR010285">
    <property type="entry name" value="DNA_helicase_pif1-like_DEAD"/>
</dbReference>
<dbReference type="Pfam" id="PF05970">
    <property type="entry name" value="PIF1"/>
    <property type="match status" value="1"/>
</dbReference>
<comment type="caution">
    <text evidence="4">The sequence shown here is derived from an EMBL/GenBank/DDBJ whole genome shotgun (WGS) entry which is preliminary data.</text>
</comment>
<keyword evidence="5" id="KW-1185">Reference proteome</keyword>
<comment type="catalytic activity">
    <reaction evidence="1">
        <text>ATP + H2O = ADP + phosphate + H(+)</text>
        <dbReference type="Rhea" id="RHEA:13065"/>
        <dbReference type="ChEBI" id="CHEBI:15377"/>
        <dbReference type="ChEBI" id="CHEBI:15378"/>
        <dbReference type="ChEBI" id="CHEBI:30616"/>
        <dbReference type="ChEBI" id="CHEBI:43474"/>
        <dbReference type="ChEBI" id="CHEBI:456216"/>
        <dbReference type="EC" id="5.6.2.3"/>
    </reaction>
</comment>
<feature type="domain" description="DNA helicase Pif1-like DEAD-box helicase" evidence="3">
    <location>
        <begin position="786"/>
        <end position="933"/>
    </location>
</feature>
<protein>
    <recommendedName>
        <fullName evidence="1">ATP-dependent DNA helicase</fullName>
        <ecNumber evidence="1">5.6.2.3</ecNumber>
    </recommendedName>
</protein>
<dbReference type="Gene3D" id="3.40.50.300">
    <property type="entry name" value="P-loop containing nucleotide triphosphate hydrolases"/>
    <property type="match status" value="1"/>
</dbReference>
<keyword evidence="1" id="KW-0378">Hydrolase</keyword>
<dbReference type="Proteomes" id="UP001189429">
    <property type="component" value="Unassembled WGS sequence"/>
</dbReference>
<dbReference type="SUPFAM" id="SSF52540">
    <property type="entry name" value="P-loop containing nucleoside triphosphate hydrolases"/>
    <property type="match status" value="1"/>
</dbReference>
<keyword evidence="1" id="KW-0547">Nucleotide-binding</keyword>
<evidence type="ECO:0000259" key="3">
    <source>
        <dbReference type="Pfam" id="PF05970"/>
    </source>
</evidence>
<keyword evidence="1" id="KW-0227">DNA damage</keyword>
<keyword evidence="1" id="KW-0234">DNA repair</keyword>
<evidence type="ECO:0000313" key="5">
    <source>
        <dbReference type="Proteomes" id="UP001189429"/>
    </source>
</evidence>
<proteinExistence type="inferred from homology"/>
<keyword evidence="1" id="KW-0067">ATP-binding</keyword>
<evidence type="ECO:0000256" key="2">
    <source>
        <dbReference type="SAM" id="MobiDB-lite"/>
    </source>
</evidence>